<dbReference type="SUPFAM" id="SSF46767">
    <property type="entry name" value="Methylated DNA-protein cysteine methyltransferase, C-terminal domain"/>
    <property type="match status" value="1"/>
</dbReference>
<dbReference type="PROSITE" id="PS01124">
    <property type="entry name" value="HTH_ARAC_FAMILY_2"/>
    <property type="match status" value="1"/>
</dbReference>
<evidence type="ECO:0000259" key="13">
    <source>
        <dbReference type="PROSITE" id="PS01124"/>
    </source>
</evidence>
<dbReference type="NCBIfam" id="TIGR00589">
    <property type="entry name" value="ogt"/>
    <property type="match status" value="1"/>
</dbReference>
<dbReference type="InterPro" id="IPR035451">
    <property type="entry name" value="Ada-like_dom_sf"/>
</dbReference>
<reference evidence="14 15" key="1">
    <citation type="submission" date="2019-03" db="EMBL/GenBank/DDBJ databases">
        <title>Deep-cultivation of Planctomycetes and their phenomic and genomic characterization uncovers novel biology.</title>
        <authorList>
            <person name="Wiegand S."/>
            <person name="Jogler M."/>
            <person name="Boedeker C."/>
            <person name="Pinto D."/>
            <person name="Vollmers J."/>
            <person name="Rivas-Marin E."/>
            <person name="Kohn T."/>
            <person name="Peeters S.H."/>
            <person name="Heuer A."/>
            <person name="Rast P."/>
            <person name="Oberbeckmann S."/>
            <person name="Bunk B."/>
            <person name="Jeske O."/>
            <person name="Meyerdierks A."/>
            <person name="Storesund J.E."/>
            <person name="Kallscheuer N."/>
            <person name="Luecker S."/>
            <person name="Lage O.M."/>
            <person name="Pohl T."/>
            <person name="Merkel B.J."/>
            <person name="Hornburger P."/>
            <person name="Mueller R.-W."/>
            <person name="Bruemmer F."/>
            <person name="Labrenz M."/>
            <person name="Spormann A.M."/>
            <person name="Op den Camp H."/>
            <person name="Overmann J."/>
            <person name="Amann R."/>
            <person name="Jetten M.S.M."/>
            <person name="Mascher T."/>
            <person name="Medema M.H."/>
            <person name="Devos D.P."/>
            <person name="Kaster A.-K."/>
            <person name="Ovreas L."/>
            <person name="Rohde M."/>
            <person name="Galperin M.Y."/>
            <person name="Jogler C."/>
        </authorList>
    </citation>
    <scope>NUCLEOTIDE SEQUENCE [LARGE SCALE GENOMIC DNA]</scope>
    <source>
        <strain evidence="14 15">V144</strain>
    </source>
</reference>
<comment type="miscellaneous">
    <text evidence="10">This enzyme catalyzes only one turnover and therefore is not strictly catalytic. According to one definition, an enzyme is a biocatalyst that acts repeatedly and over many reaction cycles.</text>
</comment>
<keyword evidence="7" id="KW-0010">Activator</keyword>
<dbReference type="GO" id="GO:0006307">
    <property type="term" value="P:DNA alkylation repair"/>
    <property type="evidence" value="ECO:0007669"/>
    <property type="project" value="UniProtKB-UniRule"/>
</dbReference>
<protein>
    <recommendedName>
        <fullName evidence="10">Methylated-DNA--protein-cysteine methyltransferase</fullName>
        <ecNumber evidence="10">2.1.1.63</ecNumber>
    </recommendedName>
    <alternativeName>
        <fullName evidence="10">6-O-methylguanine-DNA methyltransferase</fullName>
        <shortName evidence="10">MGMT</shortName>
    </alternativeName>
    <alternativeName>
        <fullName evidence="10">O-6-methylguanine-DNA-alkyltransferase</fullName>
    </alternativeName>
</protein>
<keyword evidence="12" id="KW-0479">Metal-binding</keyword>
<evidence type="ECO:0000256" key="12">
    <source>
        <dbReference type="PIRSR" id="PIRSR000409-3"/>
    </source>
</evidence>
<feature type="active site" description="Nucleophile; methyl group acceptor" evidence="10">
    <location>
        <position position="356"/>
    </location>
</feature>
<comment type="cofactor">
    <cofactor evidence="12">
        <name>Zn(2+)</name>
        <dbReference type="ChEBI" id="CHEBI:29105"/>
    </cofactor>
    <text evidence="12">Binds 1 zinc ion per subunit.</text>
</comment>
<comment type="catalytic activity">
    <reaction evidence="1 10">
        <text>a 4-O-methyl-thymidine in DNA + L-cysteinyl-[protein] = a thymidine in DNA + S-methyl-L-cysteinyl-[protein]</text>
        <dbReference type="Rhea" id="RHEA:53428"/>
        <dbReference type="Rhea" id="RHEA-COMP:10131"/>
        <dbReference type="Rhea" id="RHEA-COMP:10132"/>
        <dbReference type="Rhea" id="RHEA-COMP:13555"/>
        <dbReference type="Rhea" id="RHEA-COMP:13556"/>
        <dbReference type="ChEBI" id="CHEBI:29950"/>
        <dbReference type="ChEBI" id="CHEBI:82612"/>
        <dbReference type="ChEBI" id="CHEBI:137386"/>
        <dbReference type="ChEBI" id="CHEBI:137387"/>
        <dbReference type="EC" id="2.1.1.63"/>
    </reaction>
</comment>
<dbReference type="EMBL" id="CP037920">
    <property type="protein sequence ID" value="QDT99558.1"/>
    <property type="molecule type" value="Genomic_DNA"/>
</dbReference>
<dbReference type="Pfam" id="PF01035">
    <property type="entry name" value="DNA_binding_1"/>
    <property type="match status" value="1"/>
</dbReference>
<evidence type="ECO:0000313" key="15">
    <source>
        <dbReference type="Proteomes" id="UP000318704"/>
    </source>
</evidence>
<keyword evidence="8 10" id="KW-0234">DNA repair</keyword>
<dbReference type="SMART" id="SM00342">
    <property type="entry name" value="HTH_ARAC"/>
    <property type="match status" value="1"/>
</dbReference>
<dbReference type="GO" id="GO:0003908">
    <property type="term" value="F:methylated-DNA-[protein]-cysteine S-methyltransferase activity"/>
    <property type="evidence" value="ECO:0007669"/>
    <property type="project" value="UniProtKB-UniRule"/>
</dbReference>
<feature type="binding site" evidence="12">
    <location>
        <position position="79"/>
    </location>
    <ligand>
        <name>Zn(2+)</name>
        <dbReference type="ChEBI" id="CHEBI:29105"/>
    </ligand>
</feature>
<dbReference type="Pfam" id="PF02805">
    <property type="entry name" value="Ada_Zn_binding"/>
    <property type="match status" value="1"/>
</dbReference>
<evidence type="ECO:0000256" key="11">
    <source>
        <dbReference type="PIRSR" id="PIRSR000409-1"/>
    </source>
</evidence>
<dbReference type="Proteomes" id="UP000318704">
    <property type="component" value="Chromosome"/>
</dbReference>
<dbReference type="InterPro" id="IPR014048">
    <property type="entry name" value="MethylDNA_cys_MeTrfase_DNA-bd"/>
</dbReference>
<organism evidence="14 15">
    <name type="scientific">Gimesia aquarii</name>
    <dbReference type="NCBI Taxonomy" id="2527964"/>
    <lineage>
        <taxon>Bacteria</taxon>
        <taxon>Pseudomonadati</taxon>
        <taxon>Planctomycetota</taxon>
        <taxon>Planctomycetia</taxon>
        <taxon>Planctomycetales</taxon>
        <taxon>Planctomycetaceae</taxon>
        <taxon>Gimesia</taxon>
    </lineage>
</organism>
<dbReference type="InterPro" id="IPR036631">
    <property type="entry name" value="MGMT_N_sf"/>
</dbReference>
<dbReference type="SUPFAM" id="SSF53155">
    <property type="entry name" value="Methylated DNA-protein cysteine methyltransferase domain"/>
    <property type="match status" value="1"/>
</dbReference>
<dbReference type="InterPro" id="IPR036217">
    <property type="entry name" value="MethylDNA_cys_MeTrfase_DNAb"/>
</dbReference>
<feature type="binding site" evidence="12">
    <location>
        <position position="106"/>
    </location>
    <ligand>
        <name>Zn(2+)</name>
        <dbReference type="ChEBI" id="CHEBI:29105"/>
    </ligand>
</feature>
<feature type="binding site" evidence="12">
    <location>
        <position position="109"/>
    </location>
    <ligand>
        <name>Zn(2+)</name>
        <dbReference type="ChEBI" id="CHEBI:29105"/>
    </ligand>
</feature>
<dbReference type="KEGG" id="gaw:V144x_50700"/>
<dbReference type="Pfam" id="PF12833">
    <property type="entry name" value="HTH_18"/>
    <property type="match status" value="1"/>
</dbReference>
<evidence type="ECO:0000256" key="1">
    <source>
        <dbReference type="ARBA" id="ARBA00001286"/>
    </source>
</evidence>
<dbReference type="PANTHER" id="PTHR10815">
    <property type="entry name" value="METHYLATED-DNA--PROTEIN-CYSTEINE METHYLTRANSFERASE"/>
    <property type="match status" value="1"/>
</dbReference>
<dbReference type="InterPro" id="IPR004026">
    <property type="entry name" value="Ada_DNA_repair_Zn-bd"/>
</dbReference>
<comment type="similarity">
    <text evidence="2 10">Belongs to the MGMT family.</text>
</comment>
<evidence type="ECO:0000256" key="2">
    <source>
        <dbReference type="ARBA" id="ARBA00008711"/>
    </source>
</evidence>
<dbReference type="EC" id="2.1.1.63" evidence="10"/>
<dbReference type="PIRSF" id="PIRSF000409">
    <property type="entry name" value="Ada"/>
    <property type="match status" value="1"/>
</dbReference>
<feature type="binding site" evidence="12">
    <location>
        <position position="75"/>
    </location>
    <ligand>
        <name>Zn(2+)</name>
        <dbReference type="ChEBI" id="CHEBI:29105"/>
    </ligand>
</feature>
<dbReference type="Gene3D" id="1.10.10.60">
    <property type="entry name" value="Homeodomain-like"/>
    <property type="match status" value="1"/>
</dbReference>
<keyword evidence="5 10" id="KW-0808">Transferase</keyword>
<dbReference type="InterPro" id="IPR036388">
    <property type="entry name" value="WH-like_DNA-bd_sf"/>
</dbReference>
<dbReference type="InterPro" id="IPR023546">
    <property type="entry name" value="MGMT"/>
</dbReference>
<comment type="catalytic activity">
    <reaction evidence="9 10">
        <text>a 6-O-methyl-2'-deoxyguanosine in DNA + L-cysteinyl-[protein] = S-methyl-L-cysteinyl-[protein] + a 2'-deoxyguanosine in DNA</text>
        <dbReference type="Rhea" id="RHEA:24000"/>
        <dbReference type="Rhea" id="RHEA-COMP:10131"/>
        <dbReference type="Rhea" id="RHEA-COMP:10132"/>
        <dbReference type="Rhea" id="RHEA-COMP:11367"/>
        <dbReference type="Rhea" id="RHEA-COMP:11368"/>
        <dbReference type="ChEBI" id="CHEBI:29950"/>
        <dbReference type="ChEBI" id="CHEBI:82612"/>
        <dbReference type="ChEBI" id="CHEBI:85445"/>
        <dbReference type="ChEBI" id="CHEBI:85448"/>
        <dbReference type="EC" id="2.1.1.63"/>
    </reaction>
</comment>
<dbReference type="PANTHER" id="PTHR10815:SF5">
    <property type="entry name" value="METHYLATED-DNA--PROTEIN-CYSTEINE METHYLTRANSFERASE"/>
    <property type="match status" value="1"/>
</dbReference>
<dbReference type="Gene3D" id="3.40.10.10">
    <property type="entry name" value="DNA Methylphosphotriester Repair Domain"/>
    <property type="match status" value="1"/>
</dbReference>
<dbReference type="PROSITE" id="PS00374">
    <property type="entry name" value="MGMT"/>
    <property type="match status" value="1"/>
</dbReference>
<sequence length="392" mass="43899">MSISRLPLVVELVLFLEMVFWLQKLGFYKMDNTDTNMNDTATLPDRETMYDALSRRDTSFEGVFVAAIRTTGIFCRPSCTARKPKPENVEYFPDAKSAIASGYRACKICHPMIDLGATPEWLQPLLEEVEQDATIRLQAEDLRQRGLDPVRVRRWFQKLHGMTFTSYLRMRRINQAFGQIRHKTSVTDAAFQSGYESLSGFGDGFKKTIGSAPAKTNGQEVIAITRILTPLGPMLAGATEQGICLLEFADRPMLETQLNRLHKRMNAKTLPGDSPFFAQLDAELQAYFAGKRTDFDIPLITPGTEFQQKVWAALQTIPFGTTRSYAEQAKNIGQPAAVRAVARANGDNRISILIPCHRVIGADGKLTGYGGGLWRKKRLLEIESRELPLNTT</sequence>
<name>A0A517W2T2_9PLAN</name>
<dbReference type="AlphaFoldDB" id="A0A517W2T2"/>
<accession>A0A517W2T2</accession>
<keyword evidence="6 10" id="KW-0227">DNA damage</keyword>
<feature type="active site" description="Nucleophile; methyl group acceptor from either O6-methylguanine or O4-methylthymine" evidence="11">
    <location>
        <position position="356"/>
    </location>
</feature>
<dbReference type="GO" id="GO:0005737">
    <property type="term" value="C:cytoplasm"/>
    <property type="evidence" value="ECO:0007669"/>
    <property type="project" value="UniProtKB-SubCell"/>
</dbReference>
<feature type="active site" description="Nucleophile; methyl group acceptor from methylphosphotriester" evidence="11">
    <location>
        <position position="75"/>
    </location>
</feature>
<dbReference type="GO" id="GO:0008270">
    <property type="term" value="F:zinc ion binding"/>
    <property type="evidence" value="ECO:0007669"/>
    <property type="project" value="InterPro"/>
</dbReference>
<evidence type="ECO:0000256" key="3">
    <source>
        <dbReference type="ARBA" id="ARBA00022490"/>
    </source>
</evidence>
<evidence type="ECO:0000256" key="4">
    <source>
        <dbReference type="ARBA" id="ARBA00022603"/>
    </source>
</evidence>
<dbReference type="GO" id="GO:0032259">
    <property type="term" value="P:methylation"/>
    <property type="evidence" value="ECO:0007669"/>
    <property type="project" value="UniProtKB-KW"/>
</dbReference>
<keyword evidence="3 10" id="KW-0963">Cytoplasm</keyword>
<evidence type="ECO:0000256" key="8">
    <source>
        <dbReference type="ARBA" id="ARBA00023204"/>
    </source>
</evidence>
<gene>
    <name evidence="14" type="primary">ada_2</name>
    <name evidence="14" type="ORF">V144x_50700</name>
</gene>
<feature type="domain" description="HTH araC/xylS-type" evidence="13">
    <location>
        <begin position="146"/>
        <end position="219"/>
    </location>
</feature>
<proteinExistence type="inferred from homology"/>
<dbReference type="FunFam" id="1.10.10.10:FF:000214">
    <property type="entry name" value="Methylated-DNA--protein-cysteine methyltransferase"/>
    <property type="match status" value="1"/>
</dbReference>
<evidence type="ECO:0000313" key="14">
    <source>
        <dbReference type="EMBL" id="QDT99558.1"/>
    </source>
</evidence>
<dbReference type="CDD" id="cd06445">
    <property type="entry name" value="ATase"/>
    <property type="match status" value="1"/>
</dbReference>
<keyword evidence="4 10" id="KW-0489">Methyltransferase</keyword>
<dbReference type="InterPro" id="IPR001497">
    <property type="entry name" value="MethylDNA_cys_MeTrfase_AS"/>
</dbReference>
<evidence type="ECO:0000256" key="10">
    <source>
        <dbReference type="HAMAP-Rule" id="MF_00772"/>
    </source>
</evidence>
<evidence type="ECO:0000256" key="7">
    <source>
        <dbReference type="ARBA" id="ARBA00023159"/>
    </source>
</evidence>
<evidence type="ECO:0000256" key="9">
    <source>
        <dbReference type="ARBA" id="ARBA00049348"/>
    </source>
</evidence>
<dbReference type="Pfam" id="PF02870">
    <property type="entry name" value="Methyltransf_1N"/>
    <property type="match status" value="1"/>
</dbReference>
<dbReference type="GO" id="GO:0043565">
    <property type="term" value="F:sequence-specific DNA binding"/>
    <property type="evidence" value="ECO:0007669"/>
    <property type="project" value="InterPro"/>
</dbReference>
<evidence type="ECO:0000256" key="5">
    <source>
        <dbReference type="ARBA" id="ARBA00022679"/>
    </source>
</evidence>
<keyword evidence="12" id="KW-0862">Zinc</keyword>
<dbReference type="Gene3D" id="1.10.10.10">
    <property type="entry name" value="Winged helix-like DNA-binding domain superfamily/Winged helix DNA-binding domain"/>
    <property type="match status" value="1"/>
</dbReference>
<comment type="function">
    <text evidence="10">Involved in the cellular defense against the biological effects of O6-methylguanine (O6-MeG) and O4-methylthymine (O4-MeT) in DNA. Repairs the methylated nucleobase in DNA by stoichiometrically transferring the methyl group to a cysteine residue in the enzyme. This is a suicide reaction: the enzyme is irreversibly inactivated.</text>
</comment>
<dbReference type="GO" id="GO:0003700">
    <property type="term" value="F:DNA-binding transcription factor activity"/>
    <property type="evidence" value="ECO:0007669"/>
    <property type="project" value="InterPro"/>
</dbReference>
<evidence type="ECO:0000256" key="6">
    <source>
        <dbReference type="ARBA" id="ARBA00022763"/>
    </source>
</evidence>
<comment type="subcellular location">
    <subcellularLocation>
        <location evidence="10">Cytoplasm</location>
    </subcellularLocation>
</comment>
<dbReference type="InterPro" id="IPR018060">
    <property type="entry name" value="HTH_AraC"/>
</dbReference>
<dbReference type="InterPro" id="IPR016221">
    <property type="entry name" value="Bifunct_regulatory_prot_Ada"/>
</dbReference>
<dbReference type="SUPFAM" id="SSF57884">
    <property type="entry name" value="Ada DNA repair protein, N-terminal domain (N-Ada 10)"/>
    <property type="match status" value="1"/>
</dbReference>
<dbReference type="HAMAP" id="MF_00772">
    <property type="entry name" value="OGT"/>
    <property type="match status" value="1"/>
</dbReference>
<dbReference type="Gene3D" id="3.30.160.70">
    <property type="entry name" value="Methylated DNA-protein cysteine methyltransferase domain"/>
    <property type="match status" value="1"/>
</dbReference>
<dbReference type="InterPro" id="IPR008332">
    <property type="entry name" value="MethylG_MeTrfase_N"/>
</dbReference>